<dbReference type="HOGENOM" id="CLU_107176_0_0_4"/>
<dbReference type="CDD" id="cd00383">
    <property type="entry name" value="trans_reg_C"/>
    <property type="match status" value="1"/>
</dbReference>
<evidence type="ECO:0000256" key="1">
    <source>
        <dbReference type="ARBA" id="ARBA00023125"/>
    </source>
</evidence>
<gene>
    <name evidence="4" type="ORF">HMPREF1476_01716</name>
</gene>
<dbReference type="AlphaFoldDB" id="S3BGF5"/>
<evidence type="ECO:0000313" key="4">
    <source>
        <dbReference type="EMBL" id="EPD98425.1"/>
    </source>
</evidence>
<dbReference type="eggNOG" id="COG3710">
    <property type="taxonomic scope" value="Bacteria"/>
</dbReference>
<dbReference type="Gene3D" id="1.10.10.10">
    <property type="entry name" value="Winged helix-like DNA-binding domain superfamily/Winged helix DNA-binding domain"/>
    <property type="match status" value="1"/>
</dbReference>
<feature type="DNA-binding region" description="OmpR/PhoB-type" evidence="2">
    <location>
        <begin position="3"/>
        <end position="104"/>
    </location>
</feature>
<dbReference type="STRING" id="1203554.HMPREF1476_01716"/>
<dbReference type="Proteomes" id="UP000014400">
    <property type="component" value="Unassembled WGS sequence"/>
</dbReference>
<feature type="domain" description="OmpR/PhoB-type" evidence="3">
    <location>
        <begin position="3"/>
        <end position="104"/>
    </location>
</feature>
<dbReference type="RefSeq" id="WP_016474893.1">
    <property type="nucleotide sequence ID" value="NZ_KE150480.1"/>
</dbReference>
<dbReference type="PATRIC" id="fig|1203554.3.peg.1799"/>
<proteinExistence type="predicted"/>
<dbReference type="SMART" id="SM00862">
    <property type="entry name" value="Trans_reg_C"/>
    <property type="match status" value="1"/>
</dbReference>
<dbReference type="EMBL" id="ATCF01000024">
    <property type="protein sequence ID" value="EPD98425.1"/>
    <property type="molecule type" value="Genomic_DNA"/>
</dbReference>
<evidence type="ECO:0000313" key="5">
    <source>
        <dbReference type="Proteomes" id="UP000014400"/>
    </source>
</evidence>
<dbReference type="PROSITE" id="PS51755">
    <property type="entry name" value="OMPR_PHOB"/>
    <property type="match status" value="1"/>
</dbReference>
<dbReference type="Pfam" id="PF00486">
    <property type="entry name" value="Trans_reg_C"/>
    <property type="match status" value="1"/>
</dbReference>
<accession>S3BGF5</accession>
<evidence type="ECO:0000259" key="3">
    <source>
        <dbReference type="PROSITE" id="PS51755"/>
    </source>
</evidence>
<keyword evidence="5" id="KW-1185">Reference proteome</keyword>
<dbReference type="InterPro" id="IPR036388">
    <property type="entry name" value="WH-like_DNA-bd_sf"/>
</dbReference>
<protein>
    <recommendedName>
        <fullName evidence="3">OmpR/PhoB-type domain-containing protein</fullName>
    </recommendedName>
</protein>
<keyword evidence="1 2" id="KW-0238">DNA-binding</keyword>
<dbReference type="GO" id="GO:0003677">
    <property type="term" value="F:DNA binding"/>
    <property type="evidence" value="ECO:0007669"/>
    <property type="project" value="UniProtKB-UniRule"/>
</dbReference>
<comment type="caution">
    <text evidence="4">The sequence shown here is derived from an EMBL/GenBank/DDBJ whole genome shotgun (WGS) entry which is preliminary data.</text>
</comment>
<name>S3BGF5_9BURK</name>
<dbReference type="GO" id="GO:0000160">
    <property type="term" value="P:phosphorelay signal transduction system"/>
    <property type="evidence" value="ECO:0007669"/>
    <property type="project" value="InterPro"/>
</dbReference>
<organism evidence="4 5">
    <name type="scientific">Sutterella wadsworthensis HGA0223</name>
    <dbReference type="NCBI Taxonomy" id="1203554"/>
    <lineage>
        <taxon>Bacteria</taxon>
        <taxon>Pseudomonadati</taxon>
        <taxon>Pseudomonadota</taxon>
        <taxon>Betaproteobacteria</taxon>
        <taxon>Burkholderiales</taxon>
        <taxon>Sutterellaceae</taxon>
        <taxon>Sutterella</taxon>
    </lineage>
</organism>
<reference evidence="4 5" key="1">
    <citation type="submission" date="2013-04" db="EMBL/GenBank/DDBJ databases">
        <title>The Genome Sequence of Sutterella wadsworthensis HGA0223.</title>
        <authorList>
            <consortium name="The Broad Institute Genomics Platform"/>
            <person name="Earl A."/>
            <person name="Ward D."/>
            <person name="Feldgarden M."/>
            <person name="Gevers D."/>
            <person name="Schmidt T.M."/>
            <person name="Dover J."/>
            <person name="Dai D."/>
            <person name="Walker B."/>
            <person name="Young S."/>
            <person name="Zeng Q."/>
            <person name="Gargeya S."/>
            <person name="Fitzgerald M."/>
            <person name="Haas B."/>
            <person name="Abouelleil A."/>
            <person name="Allen A.W."/>
            <person name="Alvarado L."/>
            <person name="Arachchi H.M."/>
            <person name="Berlin A.M."/>
            <person name="Chapman S.B."/>
            <person name="Gainer-Dewar J."/>
            <person name="Goldberg J."/>
            <person name="Griggs A."/>
            <person name="Gujja S."/>
            <person name="Hansen M."/>
            <person name="Howarth C."/>
            <person name="Imamovic A."/>
            <person name="Ireland A."/>
            <person name="Larimer J."/>
            <person name="McCowan C."/>
            <person name="Murphy C."/>
            <person name="Pearson M."/>
            <person name="Poon T.W."/>
            <person name="Priest M."/>
            <person name="Roberts A."/>
            <person name="Saif S."/>
            <person name="Shea T."/>
            <person name="Sisk P."/>
            <person name="Sykes S."/>
            <person name="Wortman J."/>
            <person name="Nusbaum C."/>
            <person name="Birren B."/>
        </authorList>
    </citation>
    <scope>NUCLEOTIDE SEQUENCE [LARGE SCALE GENOMIC DNA]</scope>
    <source>
        <strain evidence="4 5">HGA0223</strain>
    </source>
</reference>
<evidence type="ECO:0000256" key="2">
    <source>
        <dbReference type="PROSITE-ProRule" id="PRU01091"/>
    </source>
</evidence>
<dbReference type="InterPro" id="IPR016032">
    <property type="entry name" value="Sig_transdc_resp-reg_C-effctor"/>
</dbReference>
<dbReference type="GO" id="GO:0006355">
    <property type="term" value="P:regulation of DNA-templated transcription"/>
    <property type="evidence" value="ECO:0007669"/>
    <property type="project" value="InterPro"/>
</dbReference>
<sequence length="173" mass="19583">MLGEIWKIGDWSVFPAENTLRRDGSEVKVPPRLMDALIFFARHPDHVISRTELVAHLWNRSVVTDQTVTQNIFELRKALRDGRGRQEAPEYIATVPKRGYQLVVGAELLRCAQEEELAQDSDISADTSDIAAEASEAAVAGQRKSGKKRSKFMDFARSFLLDEVELGFKKYPY</sequence>
<dbReference type="SUPFAM" id="SSF46894">
    <property type="entry name" value="C-terminal effector domain of the bipartite response regulators"/>
    <property type="match status" value="1"/>
</dbReference>
<dbReference type="InterPro" id="IPR001867">
    <property type="entry name" value="OmpR/PhoB-type_DNA-bd"/>
</dbReference>